<name>A0A0B2VFY7_TOXCA</name>
<feature type="coiled-coil region" evidence="1">
    <location>
        <begin position="400"/>
        <end position="492"/>
    </location>
</feature>
<keyword evidence="1" id="KW-0175">Coiled coil</keyword>
<feature type="coiled-coil region" evidence="1">
    <location>
        <begin position="314"/>
        <end position="348"/>
    </location>
</feature>
<evidence type="ECO:0000256" key="1">
    <source>
        <dbReference type="SAM" id="Coils"/>
    </source>
</evidence>
<dbReference type="GO" id="GO:0005794">
    <property type="term" value="C:Golgi apparatus"/>
    <property type="evidence" value="ECO:0007669"/>
    <property type="project" value="TreeGrafter"/>
</dbReference>
<keyword evidence="3" id="KW-1185">Reference proteome</keyword>
<dbReference type="SUPFAM" id="SSF53335">
    <property type="entry name" value="S-adenosyl-L-methionine-dependent methyltransferases"/>
    <property type="match status" value="1"/>
</dbReference>
<feature type="coiled-coil region" evidence="1">
    <location>
        <begin position="1357"/>
        <end position="1391"/>
    </location>
</feature>
<feature type="coiled-coil region" evidence="1">
    <location>
        <begin position="1430"/>
        <end position="1461"/>
    </location>
</feature>
<organism evidence="2 3">
    <name type="scientific">Toxocara canis</name>
    <name type="common">Canine roundworm</name>
    <dbReference type="NCBI Taxonomy" id="6265"/>
    <lineage>
        <taxon>Eukaryota</taxon>
        <taxon>Metazoa</taxon>
        <taxon>Ecdysozoa</taxon>
        <taxon>Nematoda</taxon>
        <taxon>Chromadorea</taxon>
        <taxon>Rhabditida</taxon>
        <taxon>Spirurina</taxon>
        <taxon>Ascaridomorpha</taxon>
        <taxon>Ascaridoidea</taxon>
        <taxon>Toxocaridae</taxon>
        <taxon>Toxocara</taxon>
    </lineage>
</organism>
<evidence type="ECO:0000313" key="2">
    <source>
        <dbReference type="EMBL" id="KHN80282.1"/>
    </source>
</evidence>
<proteinExistence type="predicted"/>
<accession>A0A0B2VFY7</accession>
<dbReference type="PANTHER" id="PTHR19327">
    <property type="entry name" value="GOLGIN"/>
    <property type="match status" value="1"/>
</dbReference>
<dbReference type="CDD" id="cd02440">
    <property type="entry name" value="AdoMet_MTases"/>
    <property type="match status" value="1"/>
</dbReference>
<feature type="coiled-coil region" evidence="1">
    <location>
        <begin position="918"/>
        <end position="980"/>
    </location>
</feature>
<dbReference type="Proteomes" id="UP000031036">
    <property type="component" value="Unassembled WGS sequence"/>
</dbReference>
<feature type="coiled-coil region" evidence="1">
    <location>
        <begin position="168"/>
        <end position="234"/>
    </location>
</feature>
<dbReference type="GO" id="GO:0031267">
    <property type="term" value="F:small GTPase binding"/>
    <property type="evidence" value="ECO:0007669"/>
    <property type="project" value="TreeGrafter"/>
</dbReference>
<dbReference type="SUPFAM" id="SSF101283">
    <property type="entry name" value="GRIP domain"/>
    <property type="match status" value="1"/>
</dbReference>
<dbReference type="Gene3D" id="3.40.50.150">
    <property type="entry name" value="Vaccinia Virus protein VP39"/>
    <property type="match status" value="1"/>
</dbReference>
<dbReference type="InterPro" id="IPR019410">
    <property type="entry name" value="Methyltransf_16"/>
</dbReference>
<comment type="caution">
    <text evidence="2">The sequence shown here is derived from an EMBL/GenBank/DDBJ whole genome shotgun (WGS) entry which is preliminary data.</text>
</comment>
<sequence length="1726" mass="195985">MFKGLKSKLEDEAKRLQATVSQYSENIAQQVRSGASDAGSDISGNTRRFFGVGKADECSSPIQDGCTSLVDLDPTAEDGNTPARTLSSSALMQEVPEVDIFGEPRQRRNSGASVESNESSLSVLFSSIPGMVSASHRLETISSDVESESTAGSAFIGNASKEQISSVLHKLQGRAANYKDKYRELVKMYNEVVRENDKCRAVLASTQDKALQRIEKLRNEKRILAQKLAENDERYKEDIEKRDAHIAQQGISDLAVQRVTSEWKGRVDHLEAEWTKRLQDSEEKLVLHTLSTNREDSPSSEANATKVRKLTELLEKCKISIKENKDKIRQLTEENENLKKQIEGDSDEQGISDLAVQRVTSEWKGRVDHLEAEWTKRLQDSEEKATLAIAKVKAEMHAALEEKDSEVQNVRSKYKQLESQGSDAQGQIEELKSTIEALESEKADMVLKLSEAKQQGVKAVREEEEKKRQELTQDLEKKRNEDRLELERKLQEEIKKVDEKWQARFKEQEEQSQLAIEEREMQKVAAVIEHDRKNDDLGAMVEQLTAEKLQLVTSVEDMKVRHKREVEEMSRSMEAKDARHKEEVSALIAEHEQIVNELKRDFEEASVARDQLKEQMDVAIKTNAKKMAELELRFKDVTSEAASYRKTSEKTIAQQADALKALQTEYDEAKKAREGLAVKLKEKESVLAELMKEQAMDGDEIATLRQQLEDTQTSAASERERLEREVNELKVIAEEKSAMIRNLEADKENLTVELAASQELSKMHEHLQEQLKLARDERNETEKKYLEMERRAEKAAADLEEDRRLLAEARTELEKSRVEVHTKMAEVAQSEVSKEELNKMRANVEQIRDEAEGAKRRLEERAASLIAELGAVRDQNCELSTRLSNSEEQIRALNAAKHSSVEEIVTIKEKLSAMTADLVSKRDELAAVKQSLKKHQEETEVIRSQKAELEKELELKNGNIASLNADLTSVQSTVQKLKEDVKLREQQQKTFEEGMRSKSDEVDSLKSLLDGKCAEYESLSSLKDDIEKQLEQERARTVQLQEQLSSLTTEDNRQLISVQQELAVKEANLNELTKKLSNVEQQVVAMQGNLELAEQQLRESESEKISLADEVGELKAERDGLIDRIEEMEQETVEERENFEQQLQALKDKLKQKETDQAVSEIKRKAEIKVGKIKKQCEADVQAAKAELLLQLSDMRSQIEDRDVQIDEFKLTVAELQQKLIDEGENEKIINDLRSNIEVIAAERDNNATKLGKLQAEMDGLRAAESETKKRRESETTESGALKTTIKELESRIEQLKAKCTQSDDLEARNRELMKQNAVYDSEIKELQARVTKNEEVASEQLRVALAKADGDRQRMLRDLQKEIKQLYHDLNERTEQLTEANTKIESLASQTAVEEETMQKRMLVNYAEENRKRKSSADDEVDEMDVEELHELRQRVLQYKKEVAEMKEAHRIELAAAKKEALQTVRNSDTPNKNLSNGTITVDVSSAQKHMSQKVNRQNSYDLSPSFAEPTEAEVSPSDYLKVFSDFETLARVIGTVAKFSREQLDAVVAKEEERNHSWYGGTMSTVQGLMGSALASGPLPTILALQKGAKEAVAQDFNKSVIECFTKDNFILNNVKIDKCQFYAGDWADFKEFLGERTFDIILSAETIYNERMYERLHDLLDAALTPDGLVLLAAKLYYFGVGGSVPAFLDFVKSRGKFDSIISWTSKSEVPRQVIQLTRKASS</sequence>
<feature type="coiled-coil region" evidence="1">
    <location>
        <begin position="1279"/>
        <end position="1330"/>
    </location>
</feature>
<dbReference type="Pfam" id="PF10294">
    <property type="entry name" value="Methyltransf_16"/>
    <property type="match status" value="1"/>
</dbReference>
<dbReference type="OrthoDB" id="5322683at2759"/>
<feature type="coiled-coil region" evidence="1">
    <location>
        <begin position="581"/>
        <end position="875"/>
    </location>
</feature>
<dbReference type="EMBL" id="JPKZ01001751">
    <property type="protein sequence ID" value="KHN80282.1"/>
    <property type="molecule type" value="Genomic_DNA"/>
</dbReference>
<evidence type="ECO:0000313" key="3">
    <source>
        <dbReference type="Proteomes" id="UP000031036"/>
    </source>
</evidence>
<dbReference type="STRING" id="6265.A0A0B2VFY7"/>
<dbReference type="PANTHER" id="PTHR19327:SF0">
    <property type="entry name" value="GOLGIN SUBFAMILY A MEMBER 4"/>
    <property type="match status" value="1"/>
</dbReference>
<dbReference type="GO" id="GO:0048193">
    <property type="term" value="P:Golgi vesicle transport"/>
    <property type="evidence" value="ECO:0007669"/>
    <property type="project" value="TreeGrafter"/>
</dbReference>
<feature type="coiled-coil region" evidence="1">
    <location>
        <begin position="1016"/>
        <end position="1156"/>
    </location>
</feature>
<dbReference type="InterPro" id="IPR029063">
    <property type="entry name" value="SAM-dependent_MTases_sf"/>
</dbReference>
<reference evidence="2 3" key="1">
    <citation type="submission" date="2014-11" db="EMBL/GenBank/DDBJ databases">
        <title>Genetic blueprint of the zoonotic pathogen Toxocara canis.</title>
        <authorList>
            <person name="Zhu X.-Q."/>
            <person name="Korhonen P.K."/>
            <person name="Cai H."/>
            <person name="Young N.D."/>
            <person name="Nejsum P."/>
            <person name="von Samson-Himmelstjerna G."/>
            <person name="Boag P.R."/>
            <person name="Tan P."/>
            <person name="Li Q."/>
            <person name="Min J."/>
            <person name="Yang Y."/>
            <person name="Wang X."/>
            <person name="Fang X."/>
            <person name="Hall R.S."/>
            <person name="Hofmann A."/>
            <person name="Sternberg P.W."/>
            <person name="Jex A.R."/>
            <person name="Gasser R.B."/>
        </authorList>
    </citation>
    <scope>NUCLEOTIDE SEQUENCE [LARGE SCALE GENOMIC DNA]</scope>
    <source>
        <strain evidence="2">PN_DK_2014</strain>
    </source>
</reference>
<dbReference type="Gene3D" id="1.10.220.60">
    <property type="entry name" value="GRIP domain"/>
    <property type="match status" value="1"/>
</dbReference>
<dbReference type="OMA" id="TPSMELH"/>
<gene>
    <name evidence="2" type="primary">GOLGA4</name>
    <name evidence="2" type="ORF">Tcan_17033</name>
</gene>
<protein>
    <submittedName>
        <fullName evidence="2">Golgin subfamily A member 4</fullName>
    </submittedName>
</protein>